<organism evidence="1 2">
    <name type="scientific">Crassostrea virginica</name>
    <name type="common">Eastern oyster</name>
    <dbReference type="NCBI Taxonomy" id="6565"/>
    <lineage>
        <taxon>Eukaryota</taxon>
        <taxon>Metazoa</taxon>
        <taxon>Spiralia</taxon>
        <taxon>Lophotrochozoa</taxon>
        <taxon>Mollusca</taxon>
        <taxon>Bivalvia</taxon>
        <taxon>Autobranchia</taxon>
        <taxon>Pteriomorphia</taxon>
        <taxon>Ostreida</taxon>
        <taxon>Ostreoidea</taxon>
        <taxon>Ostreidae</taxon>
        <taxon>Crassostrea</taxon>
    </lineage>
</organism>
<dbReference type="AlphaFoldDB" id="A0A8B8D3J2"/>
<protein>
    <submittedName>
        <fullName evidence="2">Uncharacterized protein LOC111124130</fullName>
    </submittedName>
</protein>
<keyword evidence="1" id="KW-1185">Reference proteome</keyword>
<dbReference type="Proteomes" id="UP000694844">
    <property type="component" value="Chromosome 3"/>
</dbReference>
<accession>A0A8B8D3J2</accession>
<proteinExistence type="predicted"/>
<evidence type="ECO:0000313" key="1">
    <source>
        <dbReference type="Proteomes" id="UP000694844"/>
    </source>
</evidence>
<reference evidence="2" key="1">
    <citation type="submission" date="2025-08" db="UniProtKB">
        <authorList>
            <consortium name="RefSeq"/>
        </authorList>
    </citation>
    <scope>IDENTIFICATION</scope>
    <source>
        <tissue evidence="2">Whole sample</tissue>
    </source>
</reference>
<evidence type="ECO:0000313" key="2">
    <source>
        <dbReference type="RefSeq" id="XP_022322702.1"/>
    </source>
</evidence>
<dbReference type="KEGG" id="cvn:111124130"/>
<name>A0A8B8D3J2_CRAVI</name>
<dbReference type="RefSeq" id="XP_022322702.1">
    <property type="nucleotide sequence ID" value="XM_022466994.1"/>
</dbReference>
<sequence>MPICDRTIINETKWYKATDDMVTNETQIGLSCGTTYALWMQGTIPTEKDSIGVEEDRTVCVPGVMSTCEDSFLIKIMNCGSYRLYKLKKPSSCPQAYCFGYGVKDTPPTQKVLKPKVEHTFTRENGKNIQYQFSNFKCVFTFLNSPDPTKPYLYQIYWYINGENKYVTEPLRKEEFEQSYLNERNGLDKMGVKISCSVKLKYNRRGIPGPMSDKSQEIFVGIQLSSESLHITRGGSGQVDLTFTVPFPCGYYSNAVHINKINKDTCPLHIELAVPLKPK</sequence>
<gene>
    <name evidence="2" type="primary">LOC111124130</name>
</gene>
<dbReference type="GeneID" id="111124130"/>